<dbReference type="EMBL" id="JARQWQ010000033">
    <property type="protein sequence ID" value="KAK2561439.1"/>
    <property type="molecule type" value="Genomic_DNA"/>
</dbReference>
<name>A0AAD9V4Y7_ACRCE</name>
<feature type="transmembrane region" description="Helical" evidence="1">
    <location>
        <begin position="20"/>
        <end position="42"/>
    </location>
</feature>
<reference evidence="2" key="1">
    <citation type="journal article" date="2023" name="G3 (Bethesda)">
        <title>Whole genome assembly and annotation of the endangered Caribbean coral Acropora cervicornis.</title>
        <authorList>
            <person name="Selwyn J.D."/>
            <person name="Vollmer S.V."/>
        </authorList>
    </citation>
    <scope>NUCLEOTIDE SEQUENCE</scope>
    <source>
        <strain evidence="2">K2</strain>
    </source>
</reference>
<comment type="caution">
    <text evidence="2">The sequence shown here is derived from an EMBL/GenBank/DDBJ whole genome shotgun (WGS) entry which is preliminary data.</text>
</comment>
<reference evidence="2" key="2">
    <citation type="journal article" date="2023" name="Science">
        <title>Genomic signatures of disease resistance in endangered staghorn corals.</title>
        <authorList>
            <person name="Vollmer S.V."/>
            <person name="Selwyn J.D."/>
            <person name="Despard B.A."/>
            <person name="Roesel C.L."/>
        </authorList>
    </citation>
    <scope>NUCLEOTIDE SEQUENCE</scope>
    <source>
        <strain evidence="2">K2</strain>
    </source>
</reference>
<organism evidence="2 3">
    <name type="scientific">Acropora cervicornis</name>
    <name type="common">Staghorn coral</name>
    <dbReference type="NCBI Taxonomy" id="6130"/>
    <lineage>
        <taxon>Eukaryota</taxon>
        <taxon>Metazoa</taxon>
        <taxon>Cnidaria</taxon>
        <taxon>Anthozoa</taxon>
        <taxon>Hexacorallia</taxon>
        <taxon>Scleractinia</taxon>
        <taxon>Astrocoeniina</taxon>
        <taxon>Acroporidae</taxon>
        <taxon>Acropora</taxon>
    </lineage>
</organism>
<sequence>MYSPKYSKAQSCAYFCSKNVLVALNTLYIFIALVLIGVAVYAKASAKITSLPILGGVIALAISHNRQADLMKAGWQKIPNKSSIKEQIQSARNCCGFQNKSLPVDVPLGHPDCRALFGVCMTYRYRHQRDPRANPGAFL</sequence>
<keyword evidence="1" id="KW-1133">Transmembrane helix</keyword>
<keyword evidence="1" id="KW-0812">Transmembrane</keyword>
<accession>A0AAD9V4Y7</accession>
<dbReference type="Proteomes" id="UP001249851">
    <property type="component" value="Unassembled WGS sequence"/>
</dbReference>
<evidence type="ECO:0000313" key="3">
    <source>
        <dbReference type="Proteomes" id="UP001249851"/>
    </source>
</evidence>
<keyword evidence="3" id="KW-1185">Reference proteome</keyword>
<evidence type="ECO:0000256" key="1">
    <source>
        <dbReference type="SAM" id="Phobius"/>
    </source>
</evidence>
<keyword evidence="1" id="KW-0472">Membrane</keyword>
<protein>
    <submittedName>
        <fullName evidence="2">Tetraspanin-31</fullName>
    </submittedName>
</protein>
<evidence type="ECO:0000313" key="2">
    <source>
        <dbReference type="EMBL" id="KAK2561439.1"/>
    </source>
</evidence>
<dbReference type="AlphaFoldDB" id="A0AAD9V4Y7"/>
<proteinExistence type="predicted"/>
<gene>
    <name evidence="2" type="ORF">P5673_015965</name>
</gene>